<protein>
    <submittedName>
        <fullName evidence="1">Uncharacterized protein</fullName>
    </submittedName>
</protein>
<dbReference type="AlphaFoldDB" id="A0A5S3VC52"/>
<dbReference type="EMBL" id="PNBX01000014">
    <property type="protein sequence ID" value="TMO69658.1"/>
    <property type="molecule type" value="Genomic_DNA"/>
</dbReference>
<accession>A0A5S3VC52</accession>
<dbReference type="RefSeq" id="WP_138590278.1">
    <property type="nucleotide sequence ID" value="NZ_PNBX01000014.1"/>
</dbReference>
<sequence>MPLITTKTRLKAPKKRLDMSRIGQALYYIHSPSIKNNTKALEQVWSNNWQLLFDDQEAVNKIREYR</sequence>
<name>A0A5S3VC52_9GAMM</name>
<evidence type="ECO:0000313" key="2">
    <source>
        <dbReference type="Proteomes" id="UP000307217"/>
    </source>
</evidence>
<reference evidence="1 2" key="1">
    <citation type="submission" date="2018-01" db="EMBL/GenBank/DDBJ databases">
        <authorList>
            <person name="Paulsen S."/>
            <person name="Gram L.K."/>
        </authorList>
    </citation>
    <scope>NUCLEOTIDE SEQUENCE [LARGE SCALE GENOMIC DNA]</scope>
    <source>
        <strain evidence="1 2">S3790</strain>
    </source>
</reference>
<evidence type="ECO:0000313" key="1">
    <source>
        <dbReference type="EMBL" id="TMO69658.1"/>
    </source>
</evidence>
<reference evidence="2" key="2">
    <citation type="submission" date="2019-06" db="EMBL/GenBank/DDBJ databases">
        <title>Co-occurence of chitin degradation, pigmentation and bioactivity in marine Pseudoalteromonas.</title>
        <authorList>
            <person name="Sonnenschein E.C."/>
            <person name="Bech P.K."/>
        </authorList>
    </citation>
    <scope>NUCLEOTIDE SEQUENCE [LARGE SCALE GENOMIC DNA]</scope>
    <source>
        <strain evidence="2">S3790</strain>
    </source>
</reference>
<organism evidence="1 2">
    <name type="scientific">Pseudoalteromonas aurantia</name>
    <dbReference type="NCBI Taxonomy" id="43654"/>
    <lineage>
        <taxon>Bacteria</taxon>
        <taxon>Pseudomonadati</taxon>
        <taxon>Pseudomonadota</taxon>
        <taxon>Gammaproteobacteria</taxon>
        <taxon>Alteromonadales</taxon>
        <taxon>Pseudoalteromonadaceae</taxon>
        <taxon>Pseudoalteromonas</taxon>
    </lineage>
</organism>
<proteinExistence type="predicted"/>
<dbReference type="Proteomes" id="UP000307217">
    <property type="component" value="Unassembled WGS sequence"/>
</dbReference>
<gene>
    <name evidence="1" type="ORF">CWC19_04190</name>
</gene>
<comment type="caution">
    <text evidence="1">The sequence shown here is derived from an EMBL/GenBank/DDBJ whole genome shotgun (WGS) entry which is preliminary data.</text>
</comment>
<dbReference type="OrthoDB" id="6266000at2"/>